<feature type="chain" id="PRO_5041195247" evidence="2">
    <location>
        <begin position="21"/>
        <end position="170"/>
    </location>
</feature>
<feature type="compositionally biased region" description="Polar residues" evidence="1">
    <location>
        <begin position="37"/>
        <end position="55"/>
    </location>
</feature>
<proteinExistence type="predicted"/>
<dbReference type="RefSeq" id="WP_107106300.1">
    <property type="nucleotide sequence ID" value="NZ_JAMWDY010000007.1"/>
</dbReference>
<dbReference type="EMBL" id="JAMWFV010000010">
    <property type="protein sequence ID" value="MDG6145585.1"/>
    <property type="molecule type" value="Genomic_DNA"/>
</dbReference>
<keyword evidence="4" id="KW-1185">Reference proteome</keyword>
<feature type="compositionally biased region" description="Polar residues" evidence="1">
    <location>
        <begin position="77"/>
        <end position="95"/>
    </location>
</feature>
<dbReference type="AlphaFoldDB" id="A0A9X4SJG3"/>
<gene>
    <name evidence="3" type="ORF">NF717_07955</name>
</gene>
<evidence type="ECO:0000313" key="4">
    <source>
        <dbReference type="Proteomes" id="UP001153199"/>
    </source>
</evidence>
<reference evidence="3" key="1">
    <citation type="submission" date="2022-06" db="EMBL/GenBank/DDBJ databases">
        <title>Lactococcus from bovine mastitis in China.</title>
        <authorList>
            <person name="Lin Y."/>
            <person name="Han B."/>
        </authorList>
    </citation>
    <scope>NUCLEOTIDE SEQUENCE</scope>
    <source>
        <strain evidence="3">Ningxia-I-26</strain>
    </source>
</reference>
<feature type="region of interest" description="Disordered" evidence="1">
    <location>
        <begin position="37"/>
        <end position="108"/>
    </location>
</feature>
<feature type="signal peptide" evidence="2">
    <location>
        <begin position="1"/>
        <end position="20"/>
    </location>
</feature>
<protein>
    <submittedName>
        <fullName evidence="3">Uncharacterized protein</fullName>
    </submittedName>
</protein>
<comment type="caution">
    <text evidence="3">The sequence shown here is derived from an EMBL/GenBank/DDBJ whole genome shotgun (WGS) entry which is preliminary data.</text>
</comment>
<organism evidence="3 4">
    <name type="scientific">Lactococcus formosensis</name>
    <dbReference type="NCBI Taxonomy" id="1281486"/>
    <lineage>
        <taxon>Bacteria</taxon>
        <taxon>Bacillati</taxon>
        <taxon>Bacillota</taxon>
        <taxon>Bacilli</taxon>
        <taxon>Lactobacillales</taxon>
        <taxon>Streptococcaceae</taxon>
        <taxon>Lactococcus</taxon>
    </lineage>
</organism>
<dbReference type="Proteomes" id="UP001153199">
    <property type="component" value="Unassembled WGS sequence"/>
</dbReference>
<keyword evidence="2" id="KW-0732">Signal</keyword>
<name>A0A9X4SJG3_9LACT</name>
<evidence type="ECO:0000256" key="1">
    <source>
        <dbReference type="SAM" id="MobiDB-lite"/>
    </source>
</evidence>
<accession>A0A9X4SJG3</accession>
<evidence type="ECO:0000313" key="3">
    <source>
        <dbReference type="EMBL" id="MDG6145585.1"/>
    </source>
</evidence>
<evidence type="ECO:0000256" key="2">
    <source>
        <dbReference type="SAM" id="SignalP"/>
    </source>
</evidence>
<sequence>MNKKLILTSFLALGVIGAGTVTYGSLTSAHKVAGETAQTQQEVSSPELSSGVTNSEVDKKIQEPTDTEMSSSEELETPNVSKETSETTVASQTKENPVVDQEEKEQAEFAEEAVKQDFYLEQPDANGTLSYVKATDETVKELMDETNSDNVGIYQVVFNGELISVLSKLD</sequence>